<dbReference type="InterPro" id="IPR050400">
    <property type="entry name" value="Bact_Cytoskel_RodZ"/>
</dbReference>
<sequence length="279" mass="31154">MLKITKWLRLPKRGHRPKNLSIEEQQLQKLSELGSQLAALRQEKGLSINEVVLTTRIPGRLLTAIEEGDLTNLPEPIYIQGLIRRFANELGLNGVELASNFPTGSPKLVFKPRYGYRARSFLELRTFHLYLLYIFVIVCSVNGLSQSLTQNIKAKENDNEPSLQASADISARKTPTKIIKVRQLVNSASNGNDTKNDPVQVRIIVNSQAWIRVVADGKTKFEGVLTQGSQRDWEATEELTVKTNNAGGVLMKVNQEEPKQMGKPGKSGEIRIASKNLQL</sequence>
<dbReference type="Pfam" id="PF13464">
    <property type="entry name" value="RodZ_C"/>
    <property type="match status" value="1"/>
</dbReference>
<feature type="domain" description="Cytoskeleton protein RodZ-like C-terminal" evidence="3">
    <location>
        <begin position="205"/>
        <end position="263"/>
    </location>
</feature>
<dbReference type="PANTHER" id="PTHR34475">
    <property type="match status" value="1"/>
</dbReference>
<dbReference type="GO" id="GO:0003677">
    <property type="term" value="F:DNA binding"/>
    <property type="evidence" value="ECO:0007669"/>
    <property type="project" value="InterPro"/>
</dbReference>
<feature type="region of interest" description="Disordered" evidence="1">
    <location>
        <begin position="257"/>
        <end position="279"/>
    </location>
</feature>
<dbReference type="AlphaFoldDB" id="A0A1X4GJV8"/>
<keyword evidence="2" id="KW-1133">Transmembrane helix</keyword>
<proteinExistence type="predicted"/>
<dbReference type="RefSeq" id="WP_009343845.1">
    <property type="nucleotide sequence ID" value="NZ_NBYN01000003.1"/>
</dbReference>
<dbReference type="EMBL" id="NBYN01000003">
    <property type="protein sequence ID" value="OSO97297.1"/>
    <property type="molecule type" value="Genomic_DNA"/>
</dbReference>
<evidence type="ECO:0000256" key="2">
    <source>
        <dbReference type="SAM" id="Phobius"/>
    </source>
</evidence>
<gene>
    <name evidence="4" type="ORF">B7O87_00565</name>
</gene>
<dbReference type="Gene3D" id="1.10.260.40">
    <property type="entry name" value="lambda repressor-like DNA-binding domains"/>
    <property type="match status" value="1"/>
</dbReference>
<dbReference type="Proteomes" id="UP000192997">
    <property type="component" value="Unassembled WGS sequence"/>
</dbReference>
<organism evidence="4 5">
    <name type="scientific">Cylindrospermopsis raciborskii CENA303</name>
    <dbReference type="NCBI Taxonomy" id="1170769"/>
    <lineage>
        <taxon>Bacteria</taxon>
        <taxon>Bacillati</taxon>
        <taxon>Cyanobacteriota</taxon>
        <taxon>Cyanophyceae</taxon>
        <taxon>Nostocales</taxon>
        <taxon>Aphanizomenonaceae</taxon>
        <taxon>Cylindrospermopsis</taxon>
    </lineage>
</organism>
<name>A0A1X4GJV8_9CYAN</name>
<dbReference type="Pfam" id="PF13413">
    <property type="entry name" value="HTH_25"/>
    <property type="match status" value="1"/>
</dbReference>
<evidence type="ECO:0000259" key="3">
    <source>
        <dbReference type="Pfam" id="PF13464"/>
    </source>
</evidence>
<evidence type="ECO:0000256" key="1">
    <source>
        <dbReference type="SAM" id="MobiDB-lite"/>
    </source>
</evidence>
<dbReference type="InterPro" id="IPR010982">
    <property type="entry name" value="Lambda_DNA-bd_dom_sf"/>
</dbReference>
<evidence type="ECO:0000313" key="5">
    <source>
        <dbReference type="Proteomes" id="UP000192997"/>
    </source>
</evidence>
<feature type="transmembrane region" description="Helical" evidence="2">
    <location>
        <begin position="127"/>
        <end position="145"/>
    </location>
</feature>
<evidence type="ECO:0000313" key="4">
    <source>
        <dbReference type="EMBL" id="OSO97297.1"/>
    </source>
</evidence>
<dbReference type="PANTHER" id="PTHR34475:SF1">
    <property type="entry name" value="CYTOSKELETON PROTEIN RODZ"/>
    <property type="match status" value="1"/>
</dbReference>
<keyword evidence="2" id="KW-0472">Membrane</keyword>
<reference evidence="5" key="1">
    <citation type="submission" date="2017-04" db="EMBL/GenBank/DDBJ databases">
        <authorList>
            <person name="Abreu V.A."/>
            <person name="Popin R.V."/>
            <person name="Rigonato J."/>
            <person name="Andreote A.P."/>
            <person name="Schaker P.C."/>
            <person name="Hoff-Risseti C."/>
            <person name="Alvarenga D.O."/>
            <person name="Varani A.M."/>
            <person name="Fiore M.F."/>
        </authorList>
    </citation>
    <scope>NUCLEOTIDE SEQUENCE [LARGE SCALE GENOMIC DNA]</scope>
    <source>
        <strain evidence="5">CENA303</strain>
    </source>
</reference>
<dbReference type="InterPro" id="IPR025194">
    <property type="entry name" value="RodZ-like_C"/>
</dbReference>
<accession>A0A1X4GJV8</accession>
<comment type="caution">
    <text evidence="4">The sequence shown here is derived from an EMBL/GenBank/DDBJ whole genome shotgun (WGS) entry which is preliminary data.</text>
</comment>
<protein>
    <submittedName>
        <fullName evidence="4">Helix-turn-helix domain-containing protein</fullName>
    </submittedName>
</protein>
<keyword evidence="2" id="KW-0812">Transmembrane</keyword>